<keyword evidence="1" id="KW-0812">Transmembrane</keyword>
<dbReference type="EMBL" id="ML995880">
    <property type="protein sequence ID" value="KAF2765955.1"/>
    <property type="molecule type" value="Genomic_DNA"/>
</dbReference>
<feature type="signal peptide" evidence="2">
    <location>
        <begin position="1"/>
        <end position="19"/>
    </location>
</feature>
<feature type="chain" id="PRO_5026249962" description="Secreted protein" evidence="2">
    <location>
        <begin position="20"/>
        <end position="74"/>
    </location>
</feature>
<organism evidence="3 4">
    <name type="scientific">Teratosphaeria nubilosa</name>
    <dbReference type="NCBI Taxonomy" id="161662"/>
    <lineage>
        <taxon>Eukaryota</taxon>
        <taxon>Fungi</taxon>
        <taxon>Dikarya</taxon>
        <taxon>Ascomycota</taxon>
        <taxon>Pezizomycotina</taxon>
        <taxon>Dothideomycetes</taxon>
        <taxon>Dothideomycetidae</taxon>
        <taxon>Mycosphaerellales</taxon>
        <taxon>Teratosphaeriaceae</taxon>
        <taxon>Teratosphaeria</taxon>
    </lineage>
</organism>
<keyword evidence="1" id="KW-1133">Transmembrane helix</keyword>
<proteinExistence type="predicted"/>
<dbReference type="Proteomes" id="UP000799436">
    <property type="component" value="Unassembled WGS sequence"/>
</dbReference>
<gene>
    <name evidence="3" type="ORF">EJ03DRAFT_194020</name>
</gene>
<evidence type="ECO:0000256" key="2">
    <source>
        <dbReference type="SAM" id="SignalP"/>
    </source>
</evidence>
<keyword evidence="1" id="KW-0472">Membrane</keyword>
<keyword evidence="2" id="KW-0732">Signal</keyword>
<feature type="transmembrane region" description="Helical" evidence="1">
    <location>
        <begin position="46"/>
        <end position="70"/>
    </location>
</feature>
<protein>
    <recommendedName>
        <fullName evidence="5">Secreted protein</fullName>
    </recommendedName>
</protein>
<reference evidence="3" key="1">
    <citation type="journal article" date="2020" name="Stud. Mycol.">
        <title>101 Dothideomycetes genomes: a test case for predicting lifestyles and emergence of pathogens.</title>
        <authorList>
            <person name="Haridas S."/>
            <person name="Albert R."/>
            <person name="Binder M."/>
            <person name="Bloem J."/>
            <person name="Labutti K."/>
            <person name="Salamov A."/>
            <person name="Andreopoulos B."/>
            <person name="Baker S."/>
            <person name="Barry K."/>
            <person name="Bills G."/>
            <person name="Bluhm B."/>
            <person name="Cannon C."/>
            <person name="Castanera R."/>
            <person name="Culley D."/>
            <person name="Daum C."/>
            <person name="Ezra D."/>
            <person name="Gonzalez J."/>
            <person name="Henrissat B."/>
            <person name="Kuo A."/>
            <person name="Liang C."/>
            <person name="Lipzen A."/>
            <person name="Lutzoni F."/>
            <person name="Magnuson J."/>
            <person name="Mondo S."/>
            <person name="Nolan M."/>
            <person name="Ohm R."/>
            <person name="Pangilinan J."/>
            <person name="Park H.-J."/>
            <person name="Ramirez L."/>
            <person name="Alfaro M."/>
            <person name="Sun H."/>
            <person name="Tritt A."/>
            <person name="Yoshinaga Y."/>
            <person name="Zwiers L.-H."/>
            <person name="Turgeon B."/>
            <person name="Goodwin S."/>
            <person name="Spatafora J."/>
            <person name="Crous P."/>
            <person name="Grigoriev I."/>
        </authorList>
    </citation>
    <scope>NUCLEOTIDE SEQUENCE</scope>
    <source>
        <strain evidence="3">CBS 116005</strain>
    </source>
</reference>
<evidence type="ECO:0000313" key="4">
    <source>
        <dbReference type="Proteomes" id="UP000799436"/>
    </source>
</evidence>
<evidence type="ECO:0008006" key="5">
    <source>
        <dbReference type="Google" id="ProtNLM"/>
    </source>
</evidence>
<dbReference type="AlphaFoldDB" id="A0A6G1KZF4"/>
<sequence>MRHATAMVLLLLRPSNTSTTFTATATAIIITSSMTSKHPYTKASLLFTITTTISQPFFHVVLISFSFATYPRQR</sequence>
<accession>A0A6G1KZF4</accession>
<evidence type="ECO:0000256" key="1">
    <source>
        <dbReference type="SAM" id="Phobius"/>
    </source>
</evidence>
<name>A0A6G1KZF4_9PEZI</name>
<evidence type="ECO:0000313" key="3">
    <source>
        <dbReference type="EMBL" id="KAF2765955.1"/>
    </source>
</evidence>
<keyword evidence="4" id="KW-1185">Reference proteome</keyword>